<name>A0ABQ5HBM5_9ASTR</name>
<proteinExistence type="predicted"/>
<evidence type="ECO:0000313" key="1">
    <source>
        <dbReference type="EMBL" id="GJT85293.1"/>
    </source>
</evidence>
<comment type="caution">
    <text evidence="1">The sequence shown here is derived from an EMBL/GenBank/DDBJ whole genome shotgun (WGS) entry which is preliminary data.</text>
</comment>
<protein>
    <submittedName>
        <fullName evidence="1">Uncharacterized protein</fullName>
    </submittedName>
</protein>
<gene>
    <name evidence="1" type="ORF">Tco_1067010</name>
</gene>
<sequence>MHPTMSKDISEPAQEERAIEGTYETLGDMRDQGHRIVATGQQSVVQSERISELERDNTRLRGTLDVASQRVSRLQRRELRVCREMRQIRRF</sequence>
<accession>A0ABQ5HBM5</accession>
<evidence type="ECO:0000313" key="2">
    <source>
        <dbReference type="Proteomes" id="UP001151760"/>
    </source>
</evidence>
<dbReference type="EMBL" id="BQNB010019436">
    <property type="protein sequence ID" value="GJT85293.1"/>
    <property type="molecule type" value="Genomic_DNA"/>
</dbReference>
<keyword evidence="2" id="KW-1185">Reference proteome</keyword>
<reference evidence="1" key="2">
    <citation type="submission" date="2022-01" db="EMBL/GenBank/DDBJ databases">
        <authorList>
            <person name="Yamashiro T."/>
            <person name="Shiraishi A."/>
            <person name="Satake H."/>
            <person name="Nakayama K."/>
        </authorList>
    </citation>
    <scope>NUCLEOTIDE SEQUENCE</scope>
</reference>
<organism evidence="1 2">
    <name type="scientific">Tanacetum coccineum</name>
    <dbReference type="NCBI Taxonomy" id="301880"/>
    <lineage>
        <taxon>Eukaryota</taxon>
        <taxon>Viridiplantae</taxon>
        <taxon>Streptophyta</taxon>
        <taxon>Embryophyta</taxon>
        <taxon>Tracheophyta</taxon>
        <taxon>Spermatophyta</taxon>
        <taxon>Magnoliopsida</taxon>
        <taxon>eudicotyledons</taxon>
        <taxon>Gunneridae</taxon>
        <taxon>Pentapetalae</taxon>
        <taxon>asterids</taxon>
        <taxon>campanulids</taxon>
        <taxon>Asterales</taxon>
        <taxon>Asteraceae</taxon>
        <taxon>Asteroideae</taxon>
        <taxon>Anthemideae</taxon>
        <taxon>Anthemidinae</taxon>
        <taxon>Tanacetum</taxon>
    </lineage>
</organism>
<dbReference type="Proteomes" id="UP001151760">
    <property type="component" value="Unassembled WGS sequence"/>
</dbReference>
<reference evidence="1" key="1">
    <citation type="journal article" date="2022" name="Int. J. Mol. Sci.">
        <title>Draft Genome of Tanacetum Coccineum: Genomic Comparison of Closely Related Tanacetum-Family Plants.</title>
        <authorList>
            <person name="Yamashiro T."/>
            <person name="Shiraishi A."/>
            <person name="Nakayama K."/>
            <person name="Satake H."/>
        </authorList>
    </citation>
    <scope>NUCLEOTIDE SEQUENCE</scope>
</reference>